<reference evidence="2" key="1">
    <citation type="submission" date="2022-10" db="EMBL/GenBank/DDBJ databases">
        <title>Genome sequences of endogenous nimaviruses in decapod crustaceans.</title>
        <authorList>
            <person name="Kawato S."/>
            <person name="Nozaki R."/>
            <person name="Kondo H."/>
            <person name="Hirono I."/>
        </authorList>
    </citation>
    <scope>NUCLEOTIDE SEQUENCE</scope>
    <source>
        <strain evidence="2">Tokushima2020</strain>
    </source>
</reference>
<sequence length="115" mass="13593">MSSLLLHSRKSFILIFFYSLIFILAIYFVYYDILYNLANRKKENISQLTKTFPIVDPRKAAIILFKIQNEKDIITLNMLPHRVLNHLRNTLTDPRSFLVKSYGTQAGRPDFIKRK</sequence>
<keyword evidence="1" id="KW-0812">Transmembrane</keyword>
<evidence type="ECO:0000313" key="2">
    <source>
        <dbReference type="EMBL" id="BDT62760.1"/>
    </source>
</evidence>
<feature type="transmembrane region" description="Helical" evidence="1">
    <location>
        <begin position="12"/>
        <end position="31"/>
    </location>
</feature>
<dbReference type="EMBL" id="LC738878">
    <property type="protein sequence ID" value="BDT62760.1"/>
    <property type="molecule type" value="Genomic_DNA"/>
</dbReference>
<evidence type="ECO:0000256" key="1">
    <source>
        <dbReference type="SAM" id="Phobius"/>
    </source>
</evidence>
<name>A0A9C7BN17_9VIRU</name>
<keyword evidence="1" id="KW-1133">Transmembrane helix</keyword>
<proteinExistence type="predicted"/>
<organism evidence="2">
    <name type="scientific">Metapenaeus joyneri majanivirus</name>
    <dbReference type="NCBI Taxonomy" id="2984280"/>
    <lineage>
        <taxon>Viruses</taxon>
        <taxon>Viruses incertae sedis</taxon>
        <taxon>Naldaviricetes</taxon>
        <taxon>Nimaviridae</taxon>
    </lineage>
</organism>
<accession>A0A9C7BN17</accession>
<protein>
    <submittedName>
        <fullName evidence="2">Wsv136-like protein</fullName>
    </submittedName>
</protein>
<keyword evidence="1" id="KW-0472">Membrane</keyword>